<accession>A0ACC0G5U3</accession>
<reference evidence="1 2" key="1">
    <citation type="journal article" date="2022" name="Plant J.">
        <title>Chromosome-level genome of Camellia lanceoleosa provides a valuable resource for understanding genome evolution and self-incompatibility.</title>
        <authorList>
            <person name="Gong W."/>
            <person name="Xiao S."/>
            <person name="Wang L."/>
            <person name="Liao Z."/>
            <person name="Chang Y."/>
            <person name="Mo W."/>
            <person name="Hu G."/>
            <person name="Li W."/>
            <person name="Zhao G."/>
            <person name="Zhu H."/>
            <person name="Hu X."/>
            <person name="Ji K."/>
            <person name="Xiang X."/>
            <person name="Song Q."/>
            <person name="Yuan D."/>
            <person name="Jin S."/>
            <person name="Zhang L."/>
        </authorList>
    </citation>
    <scope>NUCLEOTIDE SEQUENCE [LARGE SCALE GENOMIC DNA]</scope>
    <source>
        <strain evidence="1">SQ_2022a</strain>
    </source>
</reference>
<gene>
    <name evidence="1" type="ORF">LOK49_LG10G01102</name>
</gene>
<sequence length="92" mass="10324">MGLGRKDSPIILASWVKAFESVGVDRLRGFSVTEDRSRPFASEASELVDCNRPRQPIIHEDLSIEKAQLGLNDIVDRSCRDFQSFNAVVRTC</sequence>
<name>A0ACC0G5U3_9ERIC</name>
<organism evidence="1 2">
    <name type="scientific">Camellia lanceoleosa</name>
    <dbReference type="NCBI Taxonomy" id="1840588"/>
    <lineage>
        <taxon>Eukaryota</taxon>
        <taxon>Viridiplantae</taxon>
        <taxon>Streptophyta</taxon>
        <taxon>Embryophyta</taxon>
        <taxon>Tracheophyta</taxon>
        <taxon>Spermatophyta</taxon>
        <taxon>Magnoliopsida</taxon>
        <taxon>eudicotyledons</taxon>
        <taxon>Gunneridae</taxon>
        <taxon>Pentapetalae</taxon>
        <taxon>asterids</taxon>
        <taxon>Ericales</taxon>
        <taxon>Theaceae</taxon>
        <taxon>Camellia</taxon>
    </lineage>
</organism>
<dbReference type="EMBL" id="CM045767">
    <property type="protein sequence ID" value="KAI7996476.1"/>
    <property type="molecule type" value="Genomic_DNA"/>
</dbReference>
<proteinExistence type="predicted"/>
<evidence type="ECO:0000313" key="1">
    <source>
        <dbReference type="EMBL" id="KAI7996476.1"/>
    </source>
</evidence>
<comment type="caution">
    <text evidence="1">The sequence shown here is derived from an EMBL/GenBank/DDBJ whole genome shotgun (WGS) entry which is preliminary data.</text>
</comment>
<dbReference type="Proteomes" id="UP001060215">
    <property type="component" value="Chromosome 10"/>
</dbReference>
<protein>
    <submittedName>
        <fullName evidence="1">Uncharacterized protein</fullName>
    </submittedName>
</protein>
<evidence type="ECO:0000313" key="2">
    <source>
        <dbReference type="Proteomes" id="UP001060215"/>
    </source>
</evidence>
<keyword evidence="2" id="KW-1185">Reference proteome</keyword>